<dbReference type="Proteomes" id="UP000093561">
    <property type="component" value="Unassembled WGS sequence"/>
</dbReference>
<reference evidence="3 5" key="3">
    <citation type="submission" date="2018-11" db="EMBL/GenBank/DDBJ databases">
        <authorList>
            <consortium name="Pathogen Informatics"/>
        </authorList>
    </citation>
    <scope>NUCLEOTIDE SEQUENCE [LARGE SCALE GENOMIC DNA]</scope>
</reference>
<reference evidence="4" key="1">
    <citation type="submission" date="2015-03" db="EMBL/GenBank/DDBJ databases">
        <title>Wuchereria bancrofti Genome Sequencing Papua New Guinea Strain.</title>
        <authorList>
            <person name="Small S.T."/>
            <person name="Serre D."/>
            <person name="Zimmerman P.A."/>
        </authorList>
    </citation>
    <scope>NUCLEOTIDE SEQUENCE [LARGE SCALE GENOMIC DNA]</scope>
    <source>
        <strain evidence="4">pt0022</strain>
    </source>
</reference>
<evidence type="ECO:0000313" key="6">
    <source>
        <dbReference type="WBParaSite" id="mrna-Wban_10385"/>
    </source>
</evidence>
<organism evidence="3 5">
    <name type="scientific">Wuchereria bancrofti</name>
    <dbReference type="NCBI Taxonomy" id="6293"/>
    <lineage>
        <taxon>Eukaryota</taxon>
        <taxon>Metazoa</taxon>
        <taxon>Ecdysozoa</taxon>
        <taxon>Nematoda</taxon>
        <taxon>Chromadorea</taxon>
        <taxon>Rhabditida</taxon>
        <taxon>Spirurina</taxon>
        <taxon>Spiruromorpha</taxon>
        <taxon>Filarioidea</taxon>
        <taxon>Onchocercidae</taxon>
        <taxon>Wuchereria</taxon>
    </lineage>
</organism>
<feature type="region of interest" description="Disordered" evidence="1">
    <location>
        <begin position="149"/>
        <end position="186"/>
    </location>
</feature>
<name>A0A3P7DSY1_WUCBA</name>
<evidence type="ECO:0000313" key="3">
    <source>
        <dbReference type="EMBL" id="VDM07677.1"/>
    </source>
</evidence>
<evidence type="ECO:0000256" key="2">
    <source>
        <dbReference type="SAM" id="SignalP"/>
    </source>
</evidence>
<dbReference type="EMBL" id="UYWW01000192">
    <property type="protein sequence ID" value="VDM07677.1"/>
    <property type="molecule type" value="Genomic_DNA"/>
</dbReference>
<reference evidence="6" key="4">
    <citation type="submission" date="2024-02" db="UniProtKB">
        <authorList>
            <consortium name="WormBaseParasite"/>
        </authorList>
    </citation>
    <scope>IDENTIFICATION</scope>
    <source>
        <strain evidence="6">pt0022</strain>
    </source>
</reference>
<evidence type="ECO:0000313" key="5">
    <source>
        <dbReference type="Proteomes" id="UP000270924"/>
    </source>
</evidence>
<dbReference type="Proteomes" id="UP000270924">
    <property type="component" value="Unassembled WGS sequence"/>
</dbReference>
<dbReference type="OrthoDB" id="5862243at2759"/>
<dbReference type="WBParaSite" id="mrna-Wban_10385">
    <property type="protein sequence ID" value="mrna-Wban_10385"/>
    <property type="gene ID" value="Wban_10385"/>
</dbReference>
<reference evidence="4" key="2">
    <citation type="journal article" date="2016" name="Mol. Ecol.">
        <title>Population genomics of the filarial nematode parasite Wuchereria bancrofti from mosquitoes.</title>
        <authorList>
            <person name="Small S.T."/>
            <person name="Reimer L.J."/>
            <person name="Tisch D.J."/>
            <person name="King C.L."/>
            <person name="Christensen B.M."/>
            <person name="Siba P.M."/>
            <person name="Kazura J.W."/>
            <person name="Serre D."/>
            <person name="Zimmerman P.A."/>
        </authorList>
    </citation>
    <scope>NUCLEOTIDE SEQUENCE</scope>
    <source>
        <strain evidence="4">pt0022</strain>
    </source>
</reference>
<proteinExistence type="predicted"/>
<evidence type="ECO:0000256" key="1">
    <source>
        <dbReference type="SAM" id="MobiDB-lite"/>
    </source>
</evidence>
<sequence length="186" mass="20714">MLIQLLTIAQLLKFCLANYTNVSQPRSIIVEQRHVPVMRPLNNKLSSVYHAMTPLQVTEAIESLNTTMAGQPNSKMINGIGFQVSSTKSIPIDAPTSAIINSSVDTITASAGDKNDKSTRTQKVKRNDEAKQHSNEVLKRRVIKMAVAPSYAPEVKNPPAPITNYQTEITEQEPQEQQYGFKKKHR</sequence>
<evidence type="ECO:0000313" key="4">
    <source>
        <dbReference type="Proteomes" id="UP000093561"/>
    </source>
</evidence>
<dbReference type="InParanoid" id="A0A3P7DSY1"/>
<feature type="signal peptide" evidence="2">
    <location>
        <begin position="1"/>
        <end position="17"/>
    </location>
</feature>
<feature type="compositionally biased region" description="Basic and acidic residues" evidence="1">
    <location>
        <begin position="113"/>
        <end position="134"/>
    </location>
</feature>
<keyword evidence="2" id="KW-0732">Signal</keyword>
<dbReference type="OMA" id="YESEIMG"/>
<feature type="region of interest" description="Disordered" evidence="1">
    <location>
        <begin position="109"/>
        <end position="134"/>
    </location>
</feature>
<protein>
    <submittedName>
        <fullName evidence="3 6">Uncharacterized protein</fullName>
    </submittedName>
</protein>
<keyword evidence="5" id="KW-1185">Reference proteome</keyword>
<gene>
    <name evidence="3" type="ORF">WBA_LOCUS1063</name>
</gene>
<accession>A0A3P7DSY1</accession>
<dbReference type="AlphaFoldDB" id="A0A3P7DSY1"/>
<feature type="chain" id="PRO_5018255030" evidence="2">
    <location>
        <begin position="18"/>
        <end position="186"/>
    </location>
</feature>